<comment type="caution">
    <text evidence="1">The sequence shown here is derived from an EMBL/GenBank/DDBJ whole genome shotgun (WGS) entry which is preliminary data.</text>
</comment>
<evidence type="ECO:0000313" key="1">
    <source>
        <dbReference type="EMBL" id="GAQ08177.1"/>
    </source>
</evidence>
<organism evidence="1 2">
    <name type="scientific">Aspergillus lentulus</name>
    <dbReference type="NCBI Taxonomy" id="293939"/>
    <lineage>
        <taxon>Eukaryota</taxon>
        <taxon>Fungi</taxon>
        <taxon>Dikarya</taxon>
        <taxon>Ascomycota</taxon>
        <taxon>Pezizomycotina</taxon>
        <taxon>Eurotiomycetes</taxon>
        <taxon>Eurotiomycetidae</taxon>
        <taxon>Eurotiales</taxon>
        <taxon>Aspergillaceae</taxon>
        <taxon>Aspergillus</taxon>
        <taxon>Aspergillus subgen. Fumigati</taxon>
    </lineage>
</organism>
<proteinExistence type="predicted"/>
<reference evidence="1 2" key="1">
    <citation type="submission" date="2015-11" db="EMBL/GenBank/DDBJ databases">
        <title>Aspergillus lentulus strain IFM 54703T.</title>
        <authorList>
            <person name="Kusuya Y."/>
            <person name="Sakai K."/>
            <person name="Kamei K."/>
            <person name="Takahashi H."/>
            <person name="Yaguchi T."/>
        </authorList>
    </citation>
    <scope>NUCLEOTIDE SEQUENCE [LARGE SCALE GENOMIC DNA]</scope>
    <source>
        <strain evidence="1 2">IFM 54703</strain>
    </source>
</reference>
<accession>A0AAN4PK57</accession>
<dbReference type="EMBL" id="BCLY01000009">
    <property type="protein sequence ID" value="GAQ08177.1"/>
    <property type="molecule type" value="Genomic_DNA"/>
</dbReference>
<name>A0AAN4PK57_ASPLE</name>
<gene>
    <name evidence="1" type="ORF">ALT_5498</name>
</gene>
<dbReference type="Proteomes" id="UP000051487">
    <property type="component" value="Unassembled WGS sequence"/>
</dbReference>
<sequence>MISPGTHVGTIIEFVSVGSDGDIVAVSDPAHEIAHASWTWIPSVNRTCAPLPWESVPVIVVSPGVRSSRSVAISWYVHALGHTPGLNEKRAVRLLSHPGGWQDANRSSAGAEIRMVIEVHSGGCTKGVVRAGREVVVVLVLEKLVSLASMFAALTLAREARARNLIYMDTRME</sequence>
<protein>
    <submittedName>
        <fullName evidence="1">Uncharacterized protein</fullName>
    </submittedName>
</protein>
<evidence type="ECO:0000313" key="2">
    <source>
        <dbReference type="Proteomes" id="UP000051487"/>
    </source>
</evidence>
<dbReference type="AlphaFoldDB" id="A0AAN4PK57"/>